<comment type="caution">
    <text evidence="1">The sequence shown here is derived from an EMBL/GenBank/DDBJ whole genome shotgun (WGS) entry which is preliminary data.</text>
</comment>
<organism evidence="1 2">
    <name type="scientific">Virgibacillus sediminis</name>
    <dbReference type="NCBI Taxonomy" id="202260"/>
    <lineage>
        <taxon>Bacteria</taxon>
        <taxon>Bacillati</taxon>
        <taxon>Bacillota</taxon>
        <taxon>Bacilli</taxon>
        <taxon>Bacillales</taxon>
        <taxon>Bacillaceae</taxon>
        <taxon>Virgibacillus</taxon>
    </lineage>
</organism>
<evidence type="ECO:0000313" key="1">
    <source>
        <dbReference type="EMBL" id="MFC2948526.1"/>
    </source>
</evidence>
<gene>
    <name evidence="1" type="ORF">ACFODW_09260</name>
</gene>
<dbReference type="SUPFAM" id="SSF160719">
    <property type="entry name" value="gpW/gp25-like"/>
    <property type="match status" value="1"/>
</dbReference>
<dbReference type="InterPro" id="IPR020288">
    <property type="entry name" value="Sheath_initiator"/>
</dbReference>
<accession>A0ABV7A612</accession>
<dbReference type="Pfam" id="PF10934">
    <property type="entry name" value="Sheath_initiator"/>
    <property type="match status" value="1"/>
</dbReference>
<sequence>MKTIKLDDNRDLAFEKGDFVMIDEEEEVLQSIYILLETNKKEWFFDPDMGLRRRSVTGKPTDGEVRAAVTETISQEERVDIEEIKINQDRKARRLTVFFRARIRRSGSVVQGEVEMNA</sequence>
<protein>
    <submittedName>
        <fullName evidence="1">GPW/gp25 family protein</fullName>
    </submittedName>
</protein>
<dbReference type="Gene3D" id="3.10.450.40">
    <property type="match status" value="1"/>
</dbReference>
<reference evidence="2" key="1">
    <citation type="journal article" date="2019" name="Int. J. Syst. Evol. Microbiol.">
        <title>The Global Catalogue of Microorganisms (GCM) 10K type strain sequencing project: providing services to taxonomists for standard genome sequencing and annotation.</title>
        <authorList>
            <consortium name="The Broad Institute Genomics Platform"/>
            <consortium name="The Broad Institute Genome Sequencing Center for Infectious Disease"/>
            <person name="Wu L."/>
            <person name="Ma J."/>
        </authorList>
    </citation>
    <scope>NUCLEOTIDE SEQUENCE [LARGE SCALE GENOMIC DNA]</scope>
    <source>
        <strain evidence="2">KCTC 13193</strain>
    </source>
</reference>
<dbReference type="EMBL" id="JBHRRZ010000015">
    <property type="protein sequence ID" value="MFC2948526.1"/>
    <property type="molecule type" value="Genomic_DNA"/>
</dbReference>
<dbReference type="Proteomes" id="UP001595387">
    <property type="component" value="Unassembled WGS sequence"/>
</dbReference>
<dbReference type="RefSeq" id="WP_390305611.1">
    <property type="nucleotide sequence ID" value="NZ_JBHRRZ010000015.1"/>
</dbReference>
<name>A0ABV7A612_9BACI</name>
<proteinExistence type="predicted"/>
<evidence type="ECO:0000313" key="2">
    <source>
        <dbReference type="Proteomes" id="UP001595387"/>
    </source>
</evidence>
<keyword evidence="2" id="KW-1185">Reference proteome</keyword>